<dbReference type="InterPro" id="IPR057672">
    <property type="entry name" value="TPR_IPO4/5"/>
</dbReference>
<dbReference type="OrthoDB" id="7862313at2759"/>
<dbReference type="Gene3D" id="1.25.10.10">
    <property type="entry name" value="Leucine-rich Repeat Variant"/>
    <property type="match status" value="1"/>
</dbReference>
<keyword evidence="3" id="KW-1185">Reference proteome</keyword>
<protein>
    <submittedName>
        <fullName evidence="2">Importin</fullName>
    </submittedName>
</protein>
<gene>
    <name evidence="2" type="ORF">PHMEG_00027727</name>
</gene>
<feature type="domain" description="IPO4/5-like TPR repeats" evidence="1">
    <location>
        <begin position="6"/>
        <end position="92"/>
    </location>
</feature>
<dbReference type="SUPFAM" id="SSF48371">
    <property type="entry name" value="ARM repeat"/>
    <property type="match status" value="1"/>
</dbReference>
<proteinExistence type="predicted"/>
<sequence length="102" mass="11536">MMVDSMGTSLQPHFADLKVLYAKALQDPENINVRVRAMHAACSLFDFLEENDLRDFRDLLPLMITVLQQCVPTGAEAKAVEFLDVFSEIASHPFPILERTQN</sequence>
<dbReference type="AlphaFoldDB" id="A0A225V6J8"/>
<evidence type="ECO:0000259" key="1">
    <source>
        <dbReference type="Pfam" id="PF25780"/>
    </source>
</evidence>
<name>A0A225V6J8_9STRA</name>
<dbReference type="Proteomes" id="UP000198211">
    <property type="component" value="Unassembled WGS sequence"/>
</dbReference>
<dbReference type="Pfam" id="PF25780">
    <property type="entry name" value="TPR_IPO5"/>
    <property type="match status" value="1"/>
</dbReference>
<organism evidence="2 3">
    <name type="scientific">Phytophthora megakarya</name>
    <dbReference type="NCBI Taxonomy" id="4795"/>
    <lineage>
        <taxon>Eukaryota</taxon>
        <taxon>Sar</taxon>
        <taxon>Stramenopiles</taxon>
        <taxon>Oomycota</taxon>
        <taxon>Peronosporomycetes</taxon>
        <taxon>Peronosporales</taxon>
        <taxon>Peronosporaceae</taxon>
        <taxon>Phytophthora</taxon>
    </lineage>
</organism>
<evidence type="ECO:0000313" key="2">
    <source>
        <dbReference type="EMBL" id="OWZ00973.1"/>
    </source>
</evidence>
<dbReference type="InterPro" id="IPR011989">
    <property type="entry name" value="ARM-like"/>
</dbReference>
<reference evidence="3" key="1">
    <citation type="submission" date="2017-03" db="EMBL/GenBank/DDBJ databases">
        <title>Phytopthora megakarya and P. palmivora, two closely related causual agents of cacao black pod achieved similar genome size and gene model numbers by different mechanisms.</title>
        <authorList>
            <person name="Ali S."/>
            <person name="Shao J."/>
            <person name="Larry D.J."/>
            <person name="Kronmiller B."/>
            <person name="Shen D."/>
            <person name="Strem M.D."/>
            <person name="Melnick R.L."/>
            <person name="Guiltinan M.J."/>
            <person name="Tyler B.M."/>
            <person name="Meinhardt L.W."/>
            <person name="Bailey B.A."/>
        </authorList>
    </citation>
    <scope>NUCLEOTIDE SEQUENCE [LARGE SCALE GENOMIC DNA]</scope>
    <source>
        <strain evidence="3">zdho120</strain>
    </source>
</reference>
<evidence type="ECO:0000313" key="3">
    <source>
        <dbReference type="Proteomes" id="UP000198211"/>
    </source>
</evidence>
<dbReference type="InterPro" id="IPR016024">
    <property type="entry name" value="ARM-type_fold"/>
</dbReference>
<comment type="caution">
    <text evidence="2">The sequence shown here is derived from an EMBL/GenBank/DDBJ whole genome shotgun (WGS) entry which is preliminary data.</text>
</comment>
<dbReference type="EMBL" id="NBNE01007194">
    <property type="protein sequence ID" value="OWZ00973.1"/>
    <property type="molecule type" value="Genomic_DNA"/>
</dbReference>
<accession>A0A225V6J8</accession>
<dbReference type="STRING" id="4795.A0A225V6J8"/>